<comment type="similarity">
    <text evidence="10">Belongs to the NhaD Na(+)/H(+) (TC 2.A.62) antiporter family.</text>
</comment>
<feature type="transmembrane region" description="Helical" evidence="11">
    <location>
        <begin position="209"/>
        <end position="240"/>
    </location>
</feature>
<evidence type="ECO:0000259" key="12">
    <source>
        <dbReference type="Pfam" id="PF03600"/>
    </source>
</evidence>
<keyword evidence="2" id="KW-0813">Transport</keyword>
<keyword evidence="14" id="KW-1185">Reference proteome</keyword>
<organism evidence="13 14">
    <name type="scientific">Candidatus Methylobacter favarea</name>
    <dbReference type="NCBI Taxonomy" id="2707345"/>
    <lineage>
        <taxon>Bacteria</taxon>
        <taxon>Pseudomonadati</taxon>
        <taxon>Pseudomonadota</taxon>
        <taxon>Gammaproteobacteria</taxon>
        <taxon>Methylococcales</taxon>
        <taxon>Methylococcaceae</taxon>
        <taxon>Methylobacter</taxon>
    </lineage>
</organism>
<keyword evidence="4 11" id="KW-0812">Transmembrane</keyword>
<evidence type="ECO:0000256" key="6">
    <source>
        <dbReference type="ARBA" id="ARBA00023053"/>
    </source>
</evidence>
<keyword evidence="9" id="KW-0739">Sodium transport</keyword>
<dbReference type="PANTHER" id="PTHR43269">
    <property type="entry name" value="SODIUM/PROTON ANTIPORTER 1-RELATED"/>
    <property type="match status" value="1"/>
</dbReference>
<protein>
    <submittedName>
        <fullName evidence="13">Na(+)/H(+) antiporter NhaD</fullName>
    </submittedName>
</protein>
<feature type="transmembrane region" description="Helical" evidence="11">
    <location>
        <begin position="507"/>
        <end position="527"/>
    </location>
</feature>
<evidence type="ECO:0000256" key="5">
    <source>
        <dbReference type="ARBA" id="ARBA00022989"/>
    </source>
</evidence>
<keyword evidence="6" id="KW-0915">Sodium</keyword>
<name>A0A8S0WMP5_9GAMM</name>
<accession>A0A8S0WMP5</accession>
<feature type="transmembrane region" description="Helical" evidence="11">
    <location>
        <begin position="328"/>
        <end position="347"/>
    </location>
</feature>
<dbReference type="Pfam" id="PF03600">
    <property type="entry name" value="CitMHS"/>
    <property type="match status" value="2"/>
</dbReference>
<comment type="subcellular location">
    <subcellularLocation>
        <location evidence="1">Membrane</location>
        <topology evidence="1">Multi-pass membrane protein</topology>
    </subcellularLocation>
</comment>
<dbReference type="PANTHER" id="PTHR43269:SF2">
    <property type="entry name" value="SODIUM_PROTON ANTIPORTER 1-RELATED"/>
    <property type="match status" value="1"/>
</dbReference>
<dbReference type="InterPro" id="IPR004680">
    <property type="entry name" value="Cit_transptr-like_dom"/>
</dbReference>
<feature type="transmembrane region" description="Helical" evidence="11">
    <location>
        <begin position="134"/>
        <end position="154"/>
    </location>
</feature>
<dbReference type="NCBIfam" id="NF038006">
    <property type="entry name" value="NhaD_1"/>
    <property type="match status" value="1"/>
</dbReference>
<evidence type="ECO:0000256" key="4">
    <source>
        <dbReference type="ARBA" id="ARBA00022692"/>
    </source>
</evidence>
<feature type="transmembrane region" description="Helical" evidence="11">
    <location>
        <begin position="287"/>
        <end position="307"/>
    </location>
</feature>
<keyword evidence="8 11" id="KW-0472">Membrane</keyword>
<feature type="transmembrane region" description="Helical" evidence="11">
    <location>
        <begin position="6"/>
        <end position="27"/>
    </location>
</feature>
<evidence type="ECO:0000256" key="3">
    <source>
        <dbReference type="ARBA" id="ARBA00022449"/>
    </source>
</evidence>
<feature type="domain" description="Citrate transporter-like" evidence="12">
    <location>
        <begin position="133"/>
        <end position="359"/>
    </location>
</feature>
<dbReference type="GO" id="GO:0006814">
    <property type="term" value="P:sodium ion transport"/>
    <property type="evidence" value="ECO:0007669"/>
    <property type="project" value="UniProtKB-KW"/>
</dbReference>
<evidence type="ECO:0000256" key="7">
    <source>
        <dbReference type="ARBA" id="ARBA00023065"/>
    </source>
</evidence>
<dbReference type="GO" id="GO:0015297">
    <property type="term" value="F:antiporter activity"/>
    <property type="evidence" value="ECO:0007669"/>
    <property type="project" value="UniProtKB-KW"/>
</dbReference>
<feature type="transmembrane region" description="Helical" evidence="11">
    <location>
        <begin position="105"/>
        <end position="122"/>
    </location>
</feature>
<feature type="transmembrane region" description="Helical" evidence="11">
    <location>
        <begin position="547"/>
        <end position="565"/>
    </location>
</feature>
<evidence type="ECO:0000256" key="11">
    <source>
        <dbReference type="SAM" id="Phobius"/>
    </source>
</evidence>
<comment type="caution">
    <text evidence="13">The sequence shown here is derived from an EMBL/GenBank/DDBJ whole genome shotgun (WGS) entry which is preliminary data.</text>
</comment>
<feature type="transmembrane region" description="Helical" evidence="11">
    <location>
        <begin position="441"/>
        <end position="461"/>
    </location>
</feature>
<evidence type="ECO:0000256" key="8">
    <source>
        <dbReference type="ARBA" id="ARBA00023136"/>
    </source>
</evidence>
<feature type="domain" description="Citrate transporter-like" evidence="12">
    <location>
        <begin position="434"/>
        <end position="515"/>
    </location>
</feature>
<keyword evidence="3" id="KW-0050">Antiport</keyword>
<evidence type="ECO:0000313" key="13">
    <source>
        <dbReference type="EMBL" id="CAA9889892.1"/>
    </source>
</evidence>
<dbReference type="InterPro" id="IPR045016">
    <property type="entry name" value="NhaD-like"/>
</dbReference>
<dbReference type="Proteomes" id="UP000494216">
    <property type="component" value="Unassembled WGS sequence"/>
</dbReference>
<evidence type="ECO:0000313" key="14">
    <source>
        <dbReference type="Proteomes" id="UP000494216"/>
    </source>
</evidence>
<evidence type="ECO:0000256" key="10">
    <source>
        <dbReference type="ARBA" id="ARBA00025753"/>
    </source>
</evidence>
<evidence type="ECO:0000256" key="2">
    <source>
        <dbReference type="ARBA" id="ARBA00022448"/>
    </source>
</evidence>
<dbReference type="AlphaFoldDB" id="A0A8S0WMP5"/>
<evidence type="ECO:0000256" key="9">
    <source>
        <dbReference type="ARBA" id="ARBA00023201"/>
    </source>
</evidence>
<proteinExistence type="inferred from homology"/>
<feature type="transmembrane region" description="Helical" evidence="11">
    <location>
        <begin position="247"/>
        <end position="267"/>
    </location>
</feature>
<reference evidence="13 14" key="1">
    <citation type="submission" date="2020-02" db="EMBL/GenBank/DDBJ databases">
        <authorList>
            <person name="Hogendoorn C."/>
        </authorList>
    </citation>
    <scope>NUCLEOTIDE SEQUENCE [LARGE SCALE GENOMIC DNA]</scope>
    <source>
        <strain evidence="13">METHB21</strain>
    </source>
</reference>
<dbReference type="GO" id="GO:0016020">
    <property type="term" value="C:membrane"/>
    <property type="evidence" value="ECO:0007669"/>
    <property type="project" value="UniProtKB-SubCell"/>
</dbReference>
<keyword evidence="7" id="KW-0406">Ion transport</keyword>
<feature type="transmembrane region" description="Helical" evidence="11">
    <location>
        <begin position="166"/>
        <end position="185"/>
    </location>
</feature>
<keyword evidence="5 11" id="KW-1133">Transmembrane helix</keyword>
<evidence type="ECO:0000256" key="1">
    <source>
        <dbReference type="ARBA" id="ARBA00004141"/>
    </source>
</evidence>
<dbReference type="EMBL" id="CADCXN010000042">
    <property type="protein sequence ID" value="CAA9889892.1"/>
    <property type="molecule type" value="Genomic_DNA"/>
</dbReference>
<feature type="transmembrane region" description="Helical" evidence="11">
    <location>
        <begin position="473"/>
        <end position="495"/>
    </location>
</feature>
<sequence>MNLEVLLCVFTLFSAISGILMIVKSGLTQTLLKKSQIESIRNSDNGGEEQAQLRAYPLALFVKLLSLLKYSPILLFQILPQVSMAAEEGAAIATVPPLDLTRHGAGYLALILFAAAYFLAMIEEVTELRKSKPMVFAASLIWVFIAVVYVSAGMGEQAGRAFRTSLESYAELFLFIMVSMTYLNAMEDRGVFESLRVWLLSKNFSYRQLFWITGFQAFFISSVCNNLTTALLMGSVIVAMGKHSPRFVTLSCINVVVAANAGGSFSPFGDITTLLIWQKGIVPFADFFSLLIPAVVNFVLPAAIMHFKIPKERPEAVSEAQEIKRGGGIIIALFLLTIITATCFENLLNLPPAAGMMLGLAYLKFFSYYLHKTAAGSVEPDDFETQEQQASSRISAHGRIDYFAPMKYMNRSKAFVESHRELDEPFDVFNKVADLEWDTLLFFYGVMVGVGGLSFMGYLTVASHHLYGEIDPTVANMLVGVASAFIDNGTIMLAVLTMAPDISQGQWLLVTLTAGVGGSLLAVGSAAGVGLMGQAKGIYTFASHLKWAPAIALGYLGSIAAHFLMNSRYF</sequence>
<gene>
    <name evidence="13" type="primary">nhaD</name>
    <name evidence="13" type="ORF">METHB2_150016</name>
</gene>